<dbReference type="SMART" id="SM00563">
    <property type="entry name" value="PlsC"/>
    <property type="match status" value="1"/>
</dbReference>
<feature type="domain" description="Phospholipid/glycerol acyltransferase" evidence="8">
    <location>
        <begin position="97"/>
        <end position="215"/>
    </location>
</feature>
<proteinExistence type="predicted"/>
<keyword evidence="4" id="KW-0443">Lipid metabolism</keyword>
<keyword evidence="2" id="KW-0444">Lipid biosynthesis</keyword>
<keyword evidence="3 9" id="KW-0808">Transferase</keyword>
<feature type="compositionally biased region" description="Basic and acidic residues" evidence="6">
    <location>
        <begin position="268"/>
        <end position="288"/>
    </location>
</feature>
<evidence type="ECO:0000256" key="1">
    <source>
        <dbReference type="ARBA" id="ARBA00005189"/>
    </source>
</evidence>
<keyword evidence="7" id="KW-0472">Membrane</keyword>
<evidence type="ECO:0000256" key="2">
    <source>
        <dbReference type="ARBA" id="ARBA00022516"/>
    </source>
</evidence>
<sequence>MTLPRNRAIDGIPEASETPRPDVRTRQRMNGLRVGAVLRLAMLIGGTLGLVLLQLVVMRLAPKRGGAMPLRFHRLTCWCLGVRRRVRGEPPPDGTGGLIVANHVSWLDIGVIGAERYLAFVAKSEVARWPVVGFLANLQRTLYIDRQRRGATAGVAATMGARIAAGEAVVLFAEGTTGDGTHILPFRSSLLGAAHQAMGDAEADVTVYPLTITYTGLQGLPGGRIERAGLAWYGDTELWPHLKHVLACGAVDVELVWGEPIAMGRTMSRKEATRRAEGAVRAARREAVTGRPAG</sequence>
<keyword evidence="7" id="KW-0812">Transmembrane</keyword>
<dbReference type="Pfam" id="PF01553">
    <property type="entry name" value="Acyltransferase"/>
    <property type="match status" value="1"/>
</dbReference>
<organism evidence="9 10">
    <name type="scientific">Bosea thiooxidans</name>
    <dbReference type="NCBI Taxonomy" id="53254"/>
    <lineage>
        <taxon>Bacteria</taxon>
        <taxon>Pseudomonadati</taxon>
        <taxon>Pseudomonadota</taxon>
        <taxon>Alphaproteobacteria</taxon>
        <taxon>Hyphomicrobiales</taxon>
        <taxon>Boseaceae</taxon>
        <taxon>Bosea</taxon>
    </lineage>
</organism>
<dbReference type="GO" id="GO:0003841">
    <property type="term" value="F:1-acylglycerol-3-phosphate O-acyltransferase activity"/>
    <property type="evidence" value="ECO:0007669"/>
    <property type="project" value="TreeGrafter"/>
</dbReference>
<evidence type="ECO:0000259" key="8">
    <source>
        <dbReference type="SMART" id="SM00563"/>
    </source>
</evidence>
<evidence type="ECO:0000256" key="4">
    <source>
        <dbReference type="ARBA" id="ARBA00023098"/>
    </source>
</evidence>
<dbReference type="PANTHER" id="PTHR10434">
    <property type="entry name" value="1-ACYL-SN-GLYCEROL-3-PHOSPHATE ACYLTRANSFERASE"/>
    <property type="match status" value="1"/>
</dbReference>
<feature type="region of interest" description="Disordered" evidence="6">
    <location>
        <begin position="268"/>
        <end position="294"/>
    </location>
</feature>
<accession>A0A1T5H3Q1</accession>
<name>A0A1T5H3Q1_9HYPH</name>
<dbReference type="GO" id="GO:0006654">
    <property type="term" value="P:phosphatidic acid biosynthetic process"/>
    <property type="evidence" value="ECO:0007669"/>
    <property type="project" value="TreeGrafter"/>
</dbReference>
<dbReference type="Proteomes" id="UP000190130">
    <property type="component" value="Unassembled WGS sequence"/>
</dbReference>
<evidence type="ECO:0000256" key="5">
    <source>
        <dbReference type="ARBA" id="ARBA00023315"/>
    </source>
</evidence>
<dbReference type="CDD" id="cd07989">
    <property type="entry name" value="LPLAT_AGPAT-like"/>
    <property type="match status" value="1"/>
</dbReference>
<dbReference type="PANTHER" id="PTHR10434:SF64">
    <property type="entry name" value="1-ACYL-SN-GLYCEROL-3-PHOSPHATE ACYLTRANSFERASE-RELATED"/>
    <property type="match status" value="1"/>
</dbReference>
<evidence type="ECO:0000256" key="3">
    <source>
        <dbReference type="ARBA" id="ARBA00022679"/>
    </source>
</evidence>
<keyword evidence="5 9" id="KW-0012">Acyltransferase</keyword>
<dbReference type="EMBL" id="FUYX01000021">
    <property type="protein sequence ID" value="SKC15294.1"/>
    <property type="molecule type" value="Genomic_DNA"/>
</dbReference>
<dbReference type="InterPro" id="IPR002123">
    <property type="entry name" value="Plipid/glycerol_acylTrfase"/>
</dbReference>
<dbReference type="SUPFAM" id="SSF69593">
    <property type="entry name" value="Glycerol-3-phosphate (1)-acyltransferase"/>
    <property type="match status" value="1"/>
</dbReference>
<dbReference type="AlphaFoldDB" id="A0A1T5H3Q1"/>
<comment type="pathway">
    <text evidence="1">Lipid metabolism.</text>
</comment>
<evidence type="ECO:0000256" key="6">
    <source>
        <dbReference type="SAM" id="MobiDB-lite"/>
    </source>
</evidence>
<protein>
    <submittedName>
        <fullName evidence="9">1-acyl-sn-glycerol-3-phosphate acyltransferase</fullName>
    </submittedName>
</protein>
<dbReference type="RefSeq" id="WP_248308809.1">
    <property type="nucleotide sequence ID" value="NZ_LMAR01000075.1"/>
</dbReference>
<evidence type="ECO:0000313" key="10">
    <source>
        <dbReference type="Proteomes" id="UP000190130"/>
    </source>
</evidence>
<gene>
    <name evidence="9" type="ORF">SAMN05660750_04822</name>
</gene>
<keyword evidence="7" id="KW-1133">Transmembrane helix</keyword>
<reference evidence="9 10" key="1">
    <citation type="submission" date="2017-02" db="EMBL/GenBank/DDBJ databases">
        <authorList>
            <person name="Peterson S.W."/>
        </authorList>
    </citation>
    <scope>NUCLEOTIDE SEQUENCE [LARGE SCALE GENOMIC DNA]</scope>
    <source>
        <strain evidence="9 10">DSM 9653</strain>
    </source>
</reference>
<evidence type="ECO:0000313" key="9">
    <source>
        <dbReference type="EMBL" id="SKC15294.1"/>
    </source>
</evidence>
<evidence type="ECO:0000256" key="7">
    <source>
        <dbReference type="SAM" id="Phobius"/>
    </source>
</evidence>
<feature type="transmembrane region" description="Helical" evidence="7">
    <location>
        <begin position="36"/>
        <end position="61"/>
    </location>
</feature>
<feature type="region of interest" description="Disordered" evidence="6">
    <location>
        <begin position="1"/>
        <end position="25"/>
    </location>
</feature>